<keyword evidence="1" id="KW-1133">Transmembrane helix</keyword>
<keyword evidence="1" id="KW-0472">Membrane</keyword>
<keyword evidence="1" id="KW-0812">Transmembrane</keyword>
<dbReference type="Proteomes" id="UP000559256">
    <property type="component" value="Unassembled WGS sequence"/>
</dbReference>
<dbReference type="AlphaFoldDB" id="A0A8H5CBU9"/>
<evidence type="ECO:0000313" key="4">
    <source>
        <dbReference type="Proteomes" id="UP000559256"/>
    </source>
</evidence>
<keyword evidence="2" id="KW-0732">Signal</keyword>
<keyword evidence="4" id="KW-1185">Reference proteome</keyword>
<evidence type="ECO:0000313" key="3">
    <source>
        <dbReference type="EMBL" id="KAF5338251.1"/>
    </source>
</evidence>
<proteinExistence type="predicted"/>
<protein>
    <submittedName>
        <fullName evidence="3">Uncharacterized protein</fullName>
    </submittedName>
</protein>
<organism evidence="3 4">
    <name type="scientific">Tetrapyrgos nigripes</name>
    <dbReference type="NCBI Taxonomy" id="182062"/>
    <lineage>
        <taxon>Eukaryota</taxon>
        <taxon>Fungi</taxon>
        <taxon>Dikarya</taxon>
        <taxon>Basidiomycota</taxon>
        <taxon>Agaricomycotina</taxon>
        <taxon>Agaricomycetes</taxon>
        <taxon>Agaricomycetidae</taxon>
        <taxon>Agaricales</taxon>
        <taxon>Marasmiineae</taxon>
        <taxon>Marasmiaceae</taxon>
        <taxon>Tetrapyrgos</taxon>
    </lineage>
</organism>
<evidence type="ECO:0000256" key="1">
    <source>
        <dbReference type="SAM" id="Phobius"/>
    </source>
</evidence>
<dbReference type="EMBL" id="JAACJM010000198">
    <property type="protein sequence ID" value="KAF5338251.1"/>
    <property type="molecule type" value="Genomic_DNA"/>
</dbReference>
<gene>
    <name evidence="3" type="ORF">D9758_012856</name>
</gene>
<accession>A0A8H5CBU9</accession>
<comment type="caution">
    <text evidence="3">The sequence shown here is derived from an EMBL/GenBank/DDBJ whole genome shotgun (WGS) entry which is preliminary data.</text>
</comment>
<reference evidence="3 4" key="1">
    <citation type="journal article" date="2020" name="ISME J.">
        <title>Uncovering the hidden diversity of litter-decomposition mechanisms in mushroom-forming fungi.</title>
        <authorList>
            <person name="Floudas D."/>
            <person name="Bentzer J."/>
            <person name="Ahren D."/>
            <person name="Johansson T."/>
            <person name="Persson P."/>
            <person name="Tunlid A."/>
        </authorList>
    </citation>
    <scope>NUCLEOTIDE SEQUENCE [LARGE SCALE GENOMIC DNA]</scope>
    <source>
        <strain evidence="3 4">CBS 291.85</strain>
    </source>
</reference>
<feature type="chain" id="PRO_5034485559" evidence="2">
    <location>
        <begin position="28"/>
        <end position="148"/>
    </location>
</feature>
<evidence type="ECO:0000256" key="2">
    <source>
        <dbReference type="SAM" id="SignalP"/>
    </source>
</evidence>
<name>A0A8H5CBU9_9AGAR</name>
<feature type="signal peptide" evidence="2">
    <location>
        <begin position="1"/>
        <end position="27"/>
    </location>
</feature>
<sequence>MLSIEHVRALVAILIVLCLHSFQSVAACDPDFDDGCICDRHPPLPRCHFDSDHHPSTAAIIAGSIVAGVALICCIIGGFLYKRRRDRLRVVQVQTVPNPTFGPTYYGGSEAPYTGDASYPSVSAPVATHFQGNASPPAQYSQDLKAHA</sequence>
<feature type="transmembrane region" description="Helical" evidence="1">
    <location>
        <begin position="58"/>
        <end position="81"/>
    </location>
</feature>